<dbReference type="PROSITE" id="PS50883">
    <property type="entry name" value="EAL"/>
    <property type="match status" value="1"/>
</dbReference>
<dbReference type="SMART" id="SM00052">
    <property type="entry name" value="EAL"/>
    <property type="match status" value="1"/>
</dbReference>
<proteinExistence type="predicted"/>
<feature type="modified residue" description="4-aspartylphosphate" evidence="1">
    <location>
        <position position="188"/>
    </location>
</feature>
<evidence type="ECO:0000259" key="3">
    <source>
        <dbReference type="PROSITE" id="PS50883"/>
    </source>
</evidence>
<evidence type="ECO:0000259" key="2">
    <source>
        <dbReference type="PROSITE" id="PS50110"/>
    </source>
</evidence>
<dbReference type="PANTHER" id="PTHR33121:SF23">
    <property type="entry name" value="CYCLIC DI-GMP PHOSPHODIESTERASE PDEB"/>
    <property type="match status" value="1"/>
</dbReference>
<dbReference type="AlphaFoldDB" id="A0A317MV40"/>
<dbReference type="PANTHER" id="PTHR33121">
    <property type="entry name" value="CYCLIC DI-GMP PHOSPHODIESTERASE PDEF"/>
    <property type="match status" value="1"/>
</dbReference>
<dbReference type="SUPFAM" id="SSF141868">
    <property type="entry name" value="EAL domain-like"/>
    <property type="match status" value="1"/>
</dbReference>
<dbReference type="CDD" id="cd00156">
    <property type="entry name" value="REC"/>
    <property type="match status" value="2"/>
</dbReference>
<dbReference type="Gene3D" id="3.30.70.270">
    <property type="match status" value="1"/>
</dbReference>
<dbReference type="GO" id="GO:0000160">
    <property type="term" value="P:phosphorelay signal transduction system"/>
    <property type="evidence" value="ECO:0007669"/>
    <property type="project" value="InterPro"/>
</dbReference>
<accession>A0A317MV40</accession>
<feature type="domain" description="EAL" evidence="3">
    <location>
        <begin position="569"/>
        <end position="819"/>
    </location>
</feature>
<sequence length="819" mass="90066">MPPEPPLANQEPALALRDEDLAELSRLAGELRRNWQRARTGHFEAAQIVDLRMFLRELADLSLRISGAALAERAHQLDTALREAVWSGKLPEPATVQQLSSQVEQLANELSRVATTGTPPAEVSVGAPVPATTAVSQPRVYLIDSDPAQAKFLAMQLGSHGFTAESFVDWEQLTQAMHRQPPAALLADIDTTGSQFGGADRVGELRRSGKLLCPVLFLSSRNDSRAKLIALRAGGVCLFLKPAVASVIAERLSELLAEQEPLPYRVMMVDDDRAFLELQGRRLESAGFEVKLVSNPLGALETAVAFDPDVFVLDLYMPEADGCELTRLIHEEPQFQNTPIMLLSGESDPTAHARVIVAGAVDVIVKPADPVRLIERVRARAMQYRQHFTRSHRPVHKDSVAGVLSMSQFTEALEARLARPRANEGALAGLVYINLGGYGEWTKRLDTTRLEQLRERVVRAVTERQQGNDLIGWDNAGRVLVCTTQPDSPQLQSIARTLAGAIAALDFSDLGPGPAALMPSVGVCRADRGPVHDLIGSAAQLAMQQMREGGGVRLQSDLVASAAPDIEEQRRWQAIISEAAREHRLFLVYQPITNLLVADRSEWSEVLLRMRDAAGQTLLPGQFLPIAAKFGLDRLLDRWVVSRALRGLDARQQDHPGTVFFVKLGTTSVVDVSFADWLALMLSKVAVRPRSCVFQFSQSILMNHFERCMVLAQAIRALGHAVAVEHFDGTDESMARVSEFRPDFVKLERGLTQQLANDMARQRRVREVVRALKDIGASVIAAYIEDAQSLGVLWQAQVELVQGNFVQQPDEVISQQPPM</sequence>
<evidence type="ECO:0000313" key="4">
    <source>
        <dbReference type="EMBL" id="PWV61788.1"/>
    </source>
</evidence>
<protein>
    <submittedName>
        <fullName evidence="4">EAL domain-containing protein (Putative c-di-GMP-specific phosphodiesterase class I)</fullName>
    </submittedName>
</protein>
<dbReference type="Gene3D" id="3.40.50.2300">
    <property type="match status" value="2"/>
</dbReference>
<comment type="caution">
    <text evidence="4">The sequence shown here is derived from an EMBL/GenBank/DDBJ whole genome shotgun (WGS) entry which is preliminary data.</text>
</comment>
<dbReference type="PROSITE" id="PS50110">
    <property type="entry name" value="RESPONSE_REGULATORY"/>
    <property type="match status" value="2"/>
</dbReference>
<feature type="domain" description="Response regulatory" evidence="2">
    <location>
        <begin position="265"/>
        <end position="381"/>
    </location>
</feature>
<dbReference type="Pfam" id="PF00072">
    <property type="entry name" value="Response_reg"/>
    <property type="match status" value="1"/>
</dbReference>
<keyword evidence="1" id="KW-0597">Phosphoprotein</keyword>
<dbReference type="EMBL" id="QGTJ01000005">
    <property type="protein sequence ID" value="PWV61788.1"/>
    <property type="molecule type" value="Genomic_DNA"/>
</dbReference>
<dbReference type="InterPro" id="IPR011006">
    <property type="entry name" value="CheY-like_superfamily"/>
</dbReference>
<dbReference type="GO" id="GO:0071111">
    <property type="term" value="F:cyclic-guanylate-specific phosphodiesterase activity"/>
    <property type="evidence" value="ECO:0007669"/>
    <property type="project" value="InterPro"/>
</dbReference>
<dbReference type="Gene3D" id="3.20.20.450">
    <property type="entry name" value="EAL domain"/>
    <property type="match status" value="1"/>
</dbReference>
<keyword evidence="5" id="KW-1185">Reference proteome</keyword>
<name>A0A317MV40_9GAMM</name>
<dbReference type="SMART" id="SM00448">
    <property type="entry name" value="REC"/>
    <property type="match status" value="2"/>
</dbReference>
<dbReference type="InterPro" id="IPR035919">
    <property type="entry name" value="EAL_sf"/>
</dbReference>
<dbReference type="InterPro" id="IPR001633">
    <property type="entry name" value="EAL_dom"/>
</dbReference>
<dbReference type="InterPro" id="IPR043128">
    <property type="entry name" value="Rev_trsase/Diguanyl_cyclase"/>
</dbReference>
<organism evidence="4 5">
    <name type="scientific">Plasticicumulans acidivorans</name>
    <dbReference type="NCBI Taxonomy" id="886464"/>
    <lineage>
        <taxon>Bacteria</taxon>
        <taxon>Pseudomonadati</taxon>
        <taxon>Pseudomonadota</taxon>
        <taxon>Gammaproteobacteria</taxon>
        <taxon>Candidatus Competibacteraceae</taxon>
        <taxon>Plasticicumulans</taxon>
    </lineage>
</organism>
<dbReference type="SUPFAM" id="SSF52172">
    <property type="entry name" value="CheY-like"/>
    <property type="match status" value="2"/>
</dbReference>
<dbReference type="RefSeq" id="WP_170123581.1">
    <property type="nucleotide sequence ID" value="NZ_QGTJ01000005.1"/>
</dbReference>
<evidence type="ECO:0000313" key="5">
    <source>
        <dbReference type="Proteomes" id="UP000246569"/>
    </source>
</evidence>
<reference evidence="4 5" key="1">
    <citation type="submission" date="2018-05" db="EMBL/GenBank/DDBJ databases">
        <title>Genomic Encyclopedia of Type Strains, Phase IV (KMG-IV): sequencing the most valuable type-strain genomes for metagenomic binning, comparative biology and taxonomic classification.</title>
        <authorList>
            <person name="Goeker M."/>
        </authorList>
    </citation>
    <scope>NUCLEOTIDE SEQUENCE [LARGE SCALE GENOMIC DNA]</scope>
    <source>
        <strain evidence="4 5">DSM 23606</strain>
    </source>
</reference>
<dbReference type="InterPro" id="IPR050706">
    <property type="entry name" value="Cyclic-di-GMP_PDE-like"/>
</dbReference>
<gene>
    <name evidence="4" type="ORF">C7443_105221</name>
</gene>
<evidence type="ECO:0000256" key="1">
    <source>
        <dbReference type="PROSITE-ProRule" id="PRU00169"/>
    </source>
</evidence>
<dbReference type="Pfam" id="PF00563">
    <property type="entry name" value="EAL"/>
    <property type="match status" value="1"/>
</dbReference>
<dbReference type="CDD" id="cd01948">
    <property type="entry name" value="EAL"/>
    <property type="match status" value="1"/>
</dbReference>
<dbReference type="Proteomes" id="UP000246569">
    <property type="component" value="Unassembled WGS sequence"/>
</dbReference>
<feature type="domain" description="Response regulatory" evidence="2">
    <location>
        <begin position="139"/>
        <end position="256"/>
    </location>
</feature>
<feature type="modified residue" description="4-aspartylphosphate" evidence="1">
    <location>
        <position position="314"/>
    </location>
</feature>
<dbReference type="InterPro" id="IPR001789">
    <property type="entry name" value="Sig_transdc_resp-reg_receiver"/>
</dbReference>